<dbReference type="PANTHER" id="PTHR10357">
    <property type="entry name" value="ALPHA-AMYLASE FAMILY MEMBER"/>
    <property type="match status" value="1"/>
</dbReference>
<evidence type="ECO:0000256" key="3">
    <source>
        <dbReference type="ARBA" id="ARBA00023295"/>
    </source>
</evidence>
<dbReference type="Gene3D" id="2.60.40.1180">
    <property type="entry name" value="Golgi alpha-mannosidase II"/>
    <property type="match status" value="1"/>
</dbReference>
<sequence length="533" mass="60456">MSAPWWQGCAIYQIYPRSFQDSNDDGIGDLKGIARRLDYLAGLGVGAIWISPIYPSPMVDFGYDVAHYCDVDPRFGTLADFDDLLVQAHRRGLKVLLDFVPNHSSDQHPWFVESRASRENQKRDWYIWRDPAADGGPPNNWISDFGGSAWQWDEATGQYYYHAFLKEQPDLNWRHPAVQAAMYDVMRFWLDRGVDGFRIDVLWHMLKAADFPDNPPNPAYRPGMGEMHRLLQRHSTDQPEVHLIAAEMREIADSYGARGQGERVLIGEIYLPVERLMHYYGGERRGVHLPFNFQLVDMPWRAAALAAAITGYEAALPPRGWPNWVLGNHDRPRVATRRGQAQARVAAVLLLTLRGTPTLYYGDELGLSDVAIEPSQVRDPRELREPGLALGRDPVRTPMPWDDSDNAGFSRARPWLPLNADWPARNVMRMAEDPQSILTLYRRLLALRCDRPALSIGDFALLNVADETLVYARRHGTERLIVALNLGERQHRLELPDWARGSRMLLSTTGDAAPVEAGVLLLRSNEAVVLEAR</sequence>
<dbReference type="InterPro" id="IPR013780">
    <property type="entry name" value="Glyco_hydro_b"/>
</dbReference>
<dbReference type="FunFam" id="3.90.400.10:FF:000002">
    <property type="entry name" value="Sucrose isomerase"/>
    <property type="match status" value="1"/>
</dbReference>
<dbReference type="Gene3D" id="3.20.20.80">
    <property type="entry name" value="Glycosidases"/>
    <property type="match status" value="1"/>
</dbReference>
<keyword evidence="2" id="KW-0378">Hydrolase</keyword>
<dbReference type="Proteomes" id="UP000183208">
    <property type="component" value="Unassembled WGS sequence"/>
</dbReference>
<dbReference type="InterPro" id="IPR006047">
    <property type="entry name" value="GH13_cat_dom"/>
</dbReference>
<organism evidence="5 6">
    <name type="scientific">Bradyrhizobium lablabi</name>
    <dbReference type="NCBI Taxonomy" id="722472"/>
    <lineage>
        <taxon>Bacteria</taxon>
        <taxon>Pseudomonadati</taxon>
        <taxon>Pseudomonadota</taxon>
        <taxon>Alphaproteobacteria</taxon>
        <taxon>Hyphomicrobiales</taxon>
        <taxon>Nitrobacteraceae</taxon>
        <taxon>Bradyrhizobium</taxon>
    </lineage>
</organism>
<dbReference type="Pfam" id="PF00128">
    <property type="entry name" value="Alpha-amylase"/>
    <property type="match status" value="1"/>
</dbReference>
<dbReference type="EMBL" id="FNTI01000001">
    <property type="protein sequence ID" value="SED00509.1"/>
    <property type="molecule type" value="Genomic_DNA"/>
</dbReference>
<dbReference type="SUPFAM" id="SSF51011">
    <property type="entry name" value="Glycosyl hydrolase domain"/>
    <property type="match status" value="1"/>
</dbReference>
<evidence type="ECO:0000256" key="2">
    <source>
        <dbReference type="ARBA" id="ARBA00022801"/>
    </source>
</evidence>
<dbReference type="InterPro" id="IPR045857">
    <property type="entry name" value="O16G_dom_2"/>
</dbReference>
<evidence type="ECO:0000313" key="5">
    <source>
        <dbReference type="EMBL" id="SED00509.1"/>
    </source>
</evidence>
<evidence type="ECO:0000259" key="4">
    <source>
        <dbReference type="SMART" id="SM00642"/>
    </source>
</evidence>
<dbReference type="InterPro" id="IPR017853">
    <property type="entry name" value="GH"/>
</dbReference>
<comment type="similarity">
    <text evidence="1">Belongs to the glycosyl hydrolase 13 family.</text>
</comment>
<dbReference type="OrthoDB" id="9805159at2"/>
<gene>
    <name evidence="5" type="ORF">SAMN05444171_2827</name>
</gene>
<dbReference type="GO" id="GO:0004556">
    <property type="term" value="F:alpha-amylase activity"/>
    <property type="evidence" value="ECO:0007669"/>
    <property type="project" value="TreeGrafter"/>
</dbReference>
<evidence type="ECO:0000256" key="1">
    <source>
        <dbReference type="ARBA" id="ARBA00008061"/>
    </source>
</evidence>
<reference evidence="5 6" key="1">
    <citation type="submission" date="2016-10" db="EMBL/GenBank/DDBJ databases">
        <authorList>
            <person name="de Groot N.N."/>
        </authorList>
    </citation>
    <scope>NUCLEOTIDE SEQUENCE [LARGE SCALE GENOMIC DNA]</scope>
    <source>
        <strain evidence="5 6">GAS522</strain>
    </source>
</reference>
<feature type="domain" description="Glycosyl hydrolase family 13 catalytic" evidence="4">
    <location>
        <begin position="13"/>
        <end position="396"/>
    </location>
</feature>
<dbReference type="RefSeq" id="WP_074819912.1">
    <property type="nucleotide sequence ID" value="NZ_FNTI01000001.1"/>
</dbReference>
<proteinExistence type="inferred from homology"/>
<dbReference type="AlphaFoldDB" id="A0A1M6XNS1"/>
<dbReference type="PANTHER" id="PTHR10357:SF179">
    <property type="entry name" value="NEUTRAL AND BASIC AMINO ACID TRANSPORT PROTEIN RBAT"/>
    <property type="match status" value="1"/>
</dbReference>
<evidence type="ECO:0000313" key="6">
    <source>
        <dbReference type="Proteomes" id="UP000183208"/>
    </source>
</evidence>
<name>A0A1M6XNS1_9BRAD</name>
<dbReference type="Gene3D" id="3.90.400.10">
    <property type="entry name" value="Oligo-1,6-glucosidase, Domain 2"/>
    <property type="match status" value="1"/>
</dbReference>
<keyword evidence="3" id="KW-0326">Glycosidase</keyword>
<accession>A0A1M6XNS1</accession>
<dbReference type="GO" id="GO:0009313">
    <property type="term" value="P:oligosaccharide catabolic process"/>
    <property type="evidence" value="ECO:0007669"/>
    <property type="project" value="TreeGrafter"/>
</dbReference>
<dbReference type="SMART" id="SM00642">
    <property type="entry name" value="Aamy"/>
    <property type="match status" value="1"/>
</dbReference>
<protein>
    <submittedName>
        <fullName evidence="5">Alpha-glucosidase</fullName>
    </submittedName>
</protein>
<dbReference type="CDD" id="cd11331">
    <property type="entry name" value="AmyAc_OligoGlu_like"/>
    <property type="match status" value="1"/>
</dbReference>
<dbReference type="SUPFAM" id="SSF51445">
    <property type="entry name" value="(Trans)glycosidases"/>
    <property type="match status" value="1"/>
</dbReference>